<keyword evidence="11" id="KW-0573">Peptidoglycan synthesis</keyword>
<dbReference type="InterPro" id="IPR050065">
    <property type="entry name" value="GlmU-like"/>
</dbReference>
<dbReference type="InterPro" id="IPR011004">
    <property type="entry name" value="Trimer_LpxA-like_sf"/>
</dbReference>
<keyword evidence="9" id="KW-0460">Magnesium</keyword>
<gene>
    <name evidence="17" type="primary">glmU</name>
    <name evidence="17" type="ORF">IAD46_05390</name>
</gene>
<evidence type="ECO:0000256" key="14">
    <source>
        <dbReference type="ARBA" id="ARBA00048247"/>
    </source>
</evidence>
<name>A0A9D1GS31_9MOLU</name>
<comment type="similarity">
    <text evidence="3">In the C-terminal section; belongs to the transferase hexapeptide repeat family.</text>
</comment>
<dbReference type="GO" id="GO:0019134">
    <property type="term" value="F:glucosamine-1-phosphate N-acetyltransferase activity"/>
    <property type="evidence" value="ECO:0007669"/>
    <property type="project" value="UniProtKB-EC"/>
</dbReference>
<evidence type="ECO:0000313" key="18">
    <source>
        <dbReference type="Proteomes" id="UP000886758"/>
    </source>
</evidence>
<comment type="catalytic activity">
    <reaction evidence="14">
        <text>alpha-D-glucosamine 1-phosphate + acetyl-CoA = N-acetyl-alpha-D-glucosamine 1-phosphate + CoA + H(+)</text>
        <dbReference type="Rhea" id="RHEA:13725"/>
        <dbReference type="ChEBI" id="CHEBI:15378"/>
        <dbReference type="ChEBI" id="CHEBI:57287"/>
        <dbReference type="ChEBI" id="CHEBI:57288"/>
        <dbReference type="ChEBI" id="CHEBI:57776"/>
        <dbReference type="ChEBI" id="CHEBI:58516"/>
        <dbReference type="EC" id="2.3.1.157"/>
    </reaction>
</comment>
<dbReference type="Proteomes" id="UP000886758">
    <property type="component" value="Unassembled WGS sequence"/>
</dbReference>
<sequence>DSVIEDATIGSENRIGPFAHFRSQSEIGNENRIGNFVELKAAVIQNQTNAAHLAYLGNVFCGSKVNFGCGSITVNYDGKLKHQTYIEDQAFIGCNSNLIAPLTIRKNSMIAAGSTITSDVDEDSLAIARARQITKEGYRKKNEA</sequence>
<protein>
    <submittedName>
        <fullName evidence="17">Bifunctional UDP-N-acetylglucosamine diphosphorylase/glucosamine-1-phosphate N-acetyltransferase GlmU</fullName>
    </submittedName>
</protein>
<reference evidence="17" key="2">
    <citation type="journal article" date="2021" name="PeerJ">
        <title>Extensive microbial diversity within the chicken gut microbiome revealed by metagenomics and culture.</title>
        <authorList>
            <person name="Gilroy R."/>
            <person name="Ravi A."/>
            <person name="Getino M."/>
            <person name="Pursley I."/>
            <person name="Horton D.L."/>
            <person name="Alikhan N.F."/>
            <person name="Baker D."/>
            <person name="Gharbi K."/>
            <person name="Hall N."/>
            <person name="Watson M."/>
            <person name="Adriaenssens E.M."/>
            <person name="Foster-Nyarko E."/>
            <person name="Jarju S."/>
            <person name="Secka A."/>
            <person name="Antonio M."/>
            <person name="Oren A."/>
            <person name="Chaudhuri R.R."/>
            <person name="La Ragione R."/>
            <person name="Hildebrand F."/>
            <person name="Pallen M.J."/>
        </authorList>
    </citation>
    <scope>NUCLEOTIDE SEQUENCE</scope>
    <source>
        <strain evidence="17">ChiW17-6978</strain>
    </source>
</reference>
<dbReference type="AlphaFoldDB" id="A0A9D1GS31"/>
<accession>A0A9D1GS31</accession>
<dbReference type="Gene3D" id="2.160.10.10">
    <property type="entry name" value="Hexapeptide repeat proteins"/>
    <property type="match status" value="1"/>
</dbReference>
<evidence type="ECO:0000256" key="1">
    <source>
        <dbReference type="ARBA" id="ARBA00001946"/>
    </source>
</evidence>
<evidence type="ECO:0000256" key="13">
    <source>
        <dbReference type="ARBA" id="ARBA00023316"/>
    </source>
</evidence>
<evidence type="ECO:0000313" key="17">
    <source>
        <dbReference type="EMBL" id="HIT50443.1"/>
    </source>
</evidence>
<comment type="catalytic activity">
    <reaction evidence="15">
        <text>N-acetyl-alpha-D-glucosamine 1-phosphate + UTP + H(+) = UDP-N-acetyl-alpha-D-glucosamine + diphosphate</text>
        <dbReference type="Rhea" id="RHEA:13509"/>
        <dbReference type="ChEBI" id="CHEBI:15378"/>
        <dbReference type="ChEBI" id="CHEBI:33019"/>
        <dbReference type="ChEBI" id="CHEBI:46398"/>
        <dbReference type="ChEBI" id="CHEBI:57705"/>
        <dbReference type="ChEBI" id="CHEBI:57776"/>
        <dbReference type="EC" id="2.7.7.23"/>
    </reaction>
</comment>
<evidence type="ECO:0000256" key="4">
    <source>
        <dbReference type="ARBA" id="ARBA00007947"/>
    </source>
</evidence>
<evidence type="ECO:0000256" key="7">
    <source>
        <dbReference type="ARBA" id="ARBA00022695"/>
    </source>
</evidence>
<dbReference type="GO" id="GO:0003977">
    <property type="term" value="F:UDP-N-acetylglucosamine diphosphorylase activity"/>
    <property type="evidence" value="ECO:0007669"/>
    <property type="project" value="UniProtKB-EC"/>
</dbReference>
<dbReference type="SUPFAM" id="SSF51161">
    <property type="entry name" value="Trimeric LpxA-like enzymes"/>
    <property type="match status" value="1"/>
</dbReference>
<feature type="non-terminal residue" evidence="17">
    <location>
        <position position="1"/>
    </location>
</feature>
<evidence type="ECO:0000256" key="12">
    <source>
        <dbReference type="ARBA" id="ARBA00023315"/>
    </source>
</evidence>
<dbReference type="GO" id="GO:0071555">
    <property type="term" value="P:cell wall organization"/>
    <property type="evidence" value="ECO:0007669"/>
    <property type="project" value="UniProtKB-KW"/>
</dbReference>
<organism evidence="17 18">
    <name type="scientific">Candidatus Pelethenecus faecipullorum</name>
    <dbReference type="NCBI Taxonomy" id="2840900"/>
    <lineage>
        <taxon>Bacteria</taxon>
        <taxon>Bacillati</taxon>
        <taxon>Mycoplasmatota</taxon>
        <taxon>Mollicutes</taxon>
        <taxon>Candidatus Pelethenecus</taxon>
    </lineage>
</organism>
<evidence type="ECO:0000256" key="6">
    <source>
        <dbReference type="ARBA" id="ARBA00022679"/>
    </source>
</evidence>
<dbReference type="GO" id="GO:0046872">
    <property type="term" value="F:metal ion binding"/>
    <property type="evidence" value="ECO:0007669"/>
    <property type="project" value="UniProtKB-KW"/>
</dbReference>
<keyword evidence="6" id="KW-0808">Transferase</keyword>
<keyword evidence="12" id="KW-0012">Acyltransferase</keyword>
<dbReference type="InterPro" id="IPR001451">
    <property type="entry name" value="Hexapep"/>
</dbReference>
<comment type="subcellular location">
    <subcellularLocation>
        <location evidence="2">Cytoplasm</location>
    </subcellularLocation>
</comment>
<evidence type="ECO:0000256" key="5">
    <source>
        <dbReference type="ARBA" id="ARBA00022490"/>
    </source>
</evidence>
<evidence type="ECO:0000256" key="2">
    <source>
        <dbReference type="ARBA" id="ARBA00004496"/>
    </source>
</evidence>
<evidence type="ECO:0000256" key="10">
    <source>
        <dbReference type="ARBA" id="ARBA00022960"/>
    </source>
</evidence>
<comment type="function">
    <text evidence="16">Catalyzes the last two sequential reactions in the de novo biosynthetic pathway for UDP-N-acetylglucosamine (UDP-GlcNAc). The C-terminal domain catalyzes the transfer of acetyl group from acetyl coenzyme A to glucosamine-1-phosphate (GlcN-1-P) to produce N-acetylglucosamine-1-phosphate (GlcNAc-1-P), which is converted into UDP-GlcNAc by the transfer of uridine 5-monophosphate (from uridine 5-triphosphate), a reaction catalyzed by the N-terminal domain.</text>
</comment>
<evidence type="ECO:0000256" key="15">
    <source>
        <dbReference type="ARBA" id="ARBA00048493"/>
    </source>
</evidence>
<reference evidence="17" key="1">
    <citation type="submission" date="2020-10" db="EMBL/GenBank/DDBJ databases">
        <authorList>
            <person name="Gilroy R."/>
        </authorList>
    </citation>
    <scope>NUCLEOTIDE SEQUENCE</scope>
    <source>
        <strain evidence="17">ChiW17-6978</strain>
    </source>
</reference>
<keyword evidence="10" id="KW-0133">Cell shape</keyword>
<dbReference type="PANTHER" id="PTHR43584:SF3">
    <property type="entry name" value="BIFUNCTIONAL PROTEIN GLMU"/>
    <property type="match status" value="1"/>
</dbReference>
<evidence type="ECO:0000256" key="3">
    <source>
        <dbReference type="ARBA" id="ARBA00007707"/>
    </source>
</evidence>
<dbReference type="GO" id="GO:0008360">
    <property type="term" value="P:regulation of cell shape"/>
    <property type="evidence" value="ECO:0007669"/>
    <property type="project" value="UniProtKB-KW"/>
</dbReference>
<comment type="caution">
    <text evidence="17">The sequence shown here is derived from an EMBL/GenBank/DDBJ whole genome shotgun (WGS) entry which is preliminary data.</text>
</comment>
<dbReference type="Pfam" id="PF00132">
    <property type="entry name" value="Hexapep"/>
    <property type="match status" value="1"/>
</dbReference>
<comment type="similarity">
    <text evidence="4">In the N-terminal section; belongs to the N-acetylglucosamine-1-phosphate uridyltransferase family.</text>
</comment>
<keyword evidence="5" id="KW-0963">Cytoplasm</keyword>
<evidence type="ECO:0000256" key="11">
    <source>
        <dbReference type="ARBA" id="ARBA00022984"/>
    </source>
</evidence>
<evidence type="ECO:0000256" key="8">
    <source>
        <dbReference type="ARBA" id="ARBA00022723"/>
    </source>
</evidence>
<keyword evidence="7" id="KW-0548">Nucleotidyltransferase</keyword>
<evidence type="ECO:0000256" key="9">
    <source>
        <dbReference type="ARBA" id="ARBA00022842"/>
    </source>
</evidence>
<keyword evidence="8" id="KW-0479">Metal-binding</keyword>
<keyword evidence="13" id="KW-0961">Cell wall biogenesis/degradation</keyword>
<dbReference type="GO" id="GO:0009252">
    <property type="term" value="P:peptidoglycan biosynthetic process"/>
    <property type="evidence" value="ECO:0007669"/>
    <property type="project" value="UniProtKB-KW"/>
</dbReference>
<proteinExistence type="inferred from homology"/>
<dbReference type="EMBL" id="DVLF01000171">
    <property type="protein sequence ID" value="HIT50443.1"/>
    <property type="molecule type" value="Genomic_DNA"/>
</dbReference>
<comment type="cofactor">
    <cofactor evidence="1">
        <name>Mg(2+)</name>
        <dbReference type="ChEBI" id="CHEBI:18420"/>
    </cofactor>
</comment>
<dbReference type="PANTHER" id="PTHR43584">
    <property type="entry name" value="NUCLEOTIDYL TRANSFERASE"/>
    <property type="match status" value="1"/>
</dbReference>
<dbReference type="GO" id="GO:0005737">
    <property type="term" value="C:cytoplasm"/>
    <property type="evidence" value="ECO:0007669"/>
    <property type="project" value="UniProtKB-SubCell"/>
</dbReference>
<evidence type="ECO:0000256" key="16">
    <source>
        <dbReference type="ARBA" id="ARBA00049628"/>
    </source>
</evidence>